<evidence type="ECO:0000313" key="3">
    <source>
        <dbReference type="Proteomes" id="UP001607303"/>
    </source>
</evidence>
<dbReference type="EMBL" id="JAYRBN010000117">
    <property type="protein sequence ID" value="KAL2719943.1"/>
    <property type="molecule type" value="Genomic_DNA"/>
</dbReference>
<keyword evidence="1" id="KW-0472">Membrane</keyword>
<evidence type="ECO:0000313" key="2">
    <source>
        <dbReference type="EMBL" id="KAL2719943.1"/>
    </source>
</evidence>
<proteinExistence type="predicted"/>
<reference evidence="2 3" key="1">
    <citation type="journal article" date="2024" name="Ann. Entomol. Soc. Am.">
        <title>Genomic analyses of the southern and eastern yellowjacket wasps (Hymenoptera: Vespidae) reveal evolutionary signatures of social life.</title>
        <authorList>
            <person name="Catto M.A."/>
            <person name="Caine P.B."/>
            <person name="Orr S.E."/>
            <person name="Hunt B.G."/>
            <person name="Goodisman M.A.D."/>
        </authorList>
    </citation>
    <scope>NUCLEOTIDE SEQUENCE [LARGE SCALE GENOMIC DNA]</scope>
    <source>
        <strain evidence="2">232</strain>
        <tissue evidence="2">Head and thorax</tissue>
    </source>
</reference>
<dbReference type="AlphaFoldDB" id="A0ABD2AH53"/>
<gene>
    <name evidence="2" type="ORF">V1477_021090</name>
</gene>
<keyword evidence="1" id="KW-0812">Transmembrane</keyword>
<keyword evidence="1" id="KW-1133">Transmembrane helix</keyword>
<dbReference type="Proteomes" id="UP001607303">
    <property type="component" value="Unassembled WGS sequence"/>
</dbReference>
<sequence>MSPLLSYHDSNHPLDYWILMNEHIGLWKQKIVSRHISKITHGDEKLSHESWKLPMKLTTILIAMIIPITVIIAIINVILHRLLQNYSLIHIEYL</sequence>
<comment type="caution">
    <text evidence="2">The sequence shown here is derived from an EMBL/GenBank/DDBJ whole genome shotgun (WGS) entry which is preliminary data.</text>
</comment>
<keyword evidence="3" id="KW-1185">Reference proteome</keyword>
<evidence type="ECO:0000256" key="1">
    <source>
        <dbReference type="SAM" id="Phobius"/>
    </source>
</evidence>
<accession>A0ABD2AH53</accession>
<organism evidence="2 3">
    <name type="scientific">Vespula maculifrons</name>
    <name type="common">Eastern yellow jacket</name>
    <name type="synonym">Wasp</name>
    <dbReference type="NCBI Taxonomy" id="7453"/>
    <lineage>
        <taxon>Eukaryota</taxon>
        <taxon>Metazoa</taxon>
        <taxon>Ecdysozoa</taxon>
        <taxon>Arthropoda</taxon>
        <taxon>Hexapoda</taxon>
        <taxon>Insecta</taxon>
        <taxon>Pterygota</taxon>
        <taxon>Neoptera</taxon>
        <taxon>Endopterygota</taxon>
        <taxon>Hymenoptera</taxon>
        <taxon>Apocrita</taxon>
        <taxon>Aculeata</taxon>
        <taxon>Vespoidea</taxon>
        <taxon>Vespidae</taxon>
        <taxon>Vespinae</taxon>
        <taxon>Vespula</taxon>
    </lineage>
</organism>
<protein>
    <submittedName>
        <fullName evidence="2">Uncharacterized protein</fullName>
    </submittedName>
</protein>
<name>A0ABD2AH53_VESMC</name>
<feature type="transmembrane region" description="Helical" evidence="1">
    <location>
        <begin position="57"/>
        <end position="79"/>
    </location>
</feature>